<dbReference type="RefSeq" id="WP_346756681.1">
    <property type="nucleotide sequence ID" value="NZ_JAUJEB010000001.1"/>
</dbReference>
<gene>
    <name evidence="1" type="ORF">QQ020_04770</name>
</gene>
<organism evidence="1 2">
    <name type="scientific">Agaribacillus aureus</name>
    <dbReference type="NCBI Taxonomy" id="3051825"/>
    <lineage>
        <taxon>Bacteria</taxon>
        <taxon>Pseudomonadati</taxon>
        <taxon>Bacteroidota</taxon>
        <taxon>Cytophagia</taxon>
        <taxon>Cytophagales</taxon>
        <taxon>Splendidivirgaceae</taxon>
        <taxon>Agaribacillus</taxon>
    </lineage>
</organism>
<comment type="caution">
    <text evidence="1">The sequence shown here is derived from an EMBL/GenBank/DDBJ whole genome shotgun (WGS) entry which is preliminary data.</text>
</comment>
<evidence type="ECO:0008006" key="3">
    <source>
        <dbReference type="Google" id="ProtNLM"/>
    </source>
</evidence>
<protein>
    <recommendedName>
        <fullName evidence="3">DUF1611 domain-containing protein</fullName>
    </recommendedName>
</protein>
<accession>A0ABT8L2U1</accession>
<dbReference type="Gene3D" id="3.40.50.300">
    <property type="entry name" value="P-loop containing nucleotide triphosphate hydrolases"/>
    <property type="match status" value="1"/>
</dbReference>
<reference evidence="1" key="1">
    <citation type="submission" date="2023-06" db="EMBL/GenBank/DDBJ databases">
        <title>Genomic of Agaribacillus aureum.</title>
        <authorList>
            <person name="Wang G."/>
        </authorList>
    </citation>
    <scope>NUCLEOTIDE SEQUENCE</scope>
    <source>
        <strain evidence="1">BMA12</strain>
    </source>
</reference>
<dbReference type="SUPFAM" id="SSF52540">
    <property type="entry name" value="P-loop containing nucleoside triphosphate hydrolases"/>
    <property type="match status" value="1"/>
</dbReference>
<dbReference type="Proteomes" id="UP001172083">
    <property type="component" value="Unassembled WGS sequence"/>
</dbReference>
<evidence type="ECO:0000313" key="2">
    <source>
        <dbReference type="Proteomes" id="UP001172083"/>
    </source>
</evidence>
<dbReference type="EMBL" id="JAUJEB010000001">
    <property type="protein sequence ID" value="MDN5211346.1"/>
    <property type="molecule type" value="Genomic_DNA"/>
</dbReference>
<name>A0ABT8L2U1_9BACT</name>
<dbReference type="InterPro" id="IPR027417">
    <property type="entry name" value="P-loop_NTPase"/>
</dbReference>
<sequence>MKSIKKSIICKNIKNYHINESIIKTYQPMPGDVAIFEVLELCSLSAIQDKGGRNCHIFEGDRIMATFGNRYASNQFEGYVPVGYHEEYELIGKGGLVGIVKSMCSKLELRGATKLRLVGYATDEEGKVINTIYHHVQPTEFDPGKIRRHKTILSVGSSMDSGKTTSAAYLCRGLKAAGKKVAFIKLTGTVFNKDRMLAYDCGADIAVDFAEFGFPSTYLCSLKSLMDLYEALLGCVVKVDPDYVVIEIADGILQRETEMLIDHEAFKSTVDHVLFSSGDSLSALHGVAALRSKGMEPFALSGMINTRPLLVEEVNCKLELPLLNLEHLASPDIVHSFERKAVNHAIKSSMGMERHVLDVA</sequence>
<keyword evidence="2" id="KW-1185">Reference proteome</keyword>
<proteinExistence type="predicted"/>
<evidence type="ECO:0000313" key="1">
    <source>
        <dbReference type="EMBL" id="MDN5211346.1"/>
    </source>
</evidence>